<dbReference type="InterPro" id="IPR011250">
    <property type="entry name" value="OMP/PagP_B-barrel"/>
</dbReference>
<dbReference type="AlphaFoldDB" id="U2P873"/>
<proteinExistence type="predicted"/>
<sequence length="309" mass="33812">MEKTTIALSSLLVDAINIESEMRSLRDKNYRNLLMVWSKSHIFVQILIKQFLMKKFVVMSMLLCSLVGWAQQKPKTWSITPKIGLNVSKPTKEPPFYVIVAINKKLDGEPTLHDGTSFSSHVFGTTAMANKSGLVGGVEAQYQFNSRLGISLGAYYSQQGVRYDNVPLGDVPLPGGGEERLKLGVAKQLSVETSYISLPILLNCYVYKGLALKAGVQPAYNVKDKARCDVDIESKEGYLTAAVAGTAKVHKVDAAVPLGLSYDFPNGLVVDMRYLLGVVNLYSKGGEKGQMPASRTSVFQLTVGYKFGL</sequence>
<dbReference type="InterPro" id="IPR025665">
    <property type="entry name" value="Beta-barrel_OMP_2"/>
</dbReference>
<evidence type="ECO:0000259" key="1">
    <source>
        <dbReference type="Pfam" id="PF13568"/>
    </source>
</evidence>
<organism evidence="2 3">
    <name type="scientific">Segatella baroniae F0067</name>
    <dbReference type="NCBI Taxonomy" id="1115809"/>
    <lineage>
        <taxon>Bacteria</taxon>
        <taxon>Pseudomonadati</taxon>
        <taxon>Bacteroidota</taxon>
        <taxon>Bacteroidia</taxon>
        <taxon>Bacteroidales</taxon>
        <taxon>Prevotellaceae</taxon>
        <taxon>Segatella</taxon>
    </lineage>
</organism>
<gene>
    <name evidence="2" type="ORF">HMPREF9135_0075</name>
</gene>
<feature type="domain" description="Outer membrane protein beta-barrel" evidence="1">
    <location>
        <begin position="69"/>
        <end position="281"/>
    </location>
</feature>
<comment type="caution">
    <text evidence="2">The sequence shown here is derived from an EMBL/GenBank/DDBJ whole genome shotgun (WGS) entry which is preliminary data.</text>
</comment>
<dbReference type="PATRIC" id="fig|1115809.3.peg.542"/>
<reference evidence="2 3" key="1">
    <citation type="submission" date="2013-08" db="EMBL/GenBank/DDBJ databases">
        <authorList>
            <person name="Durkin A.S."/>
            <person name="Haft D.R."/>
            <person name="McCorrison J."/>
            <person name="Torralba M."/>
            <person name="Gillis M."/>
            <person name="Haft D.H."/>
            <person name="Methe B."/>
            <person name="Sutton G."/>
            <person name="Nelson K.E."/>
        </authorList>
    </citation>
    <scope>NUCLEOTIDE SEQUENCE [LARGE SCALE GENOMIC DNA]</scope>
    <source>
        <strain evidence="2 3">F0067</strain>
    </source>
</reference>
<keyword evidence="3" id="KW-1185">Reference proteome</keyword>
<dbReference type="EMBL" id="AWEY01000008">
    <property type="protein sequence ID" value="ERK39904.1"/>
    <property type="molecule type" value="Genomic_DNA"/>
</dbReference>
<dbReference type="SUPFAM" id="SSF56925">
    <property type="entry name" value="OMPA-like"/>
    <property type="match status" value="1"/>
</dbReference>
<evidence type="ECO:0000313" key="2">
    <source>
        <dbReference type="EMBL" id="ERK39904.1"/>
    </source>
</evidence>
<accession>U2P873</accession>
<evidence type="ECO:0000313" key="3">
    <source>
        <dbReference type="Proteomes" id="UP000016648"/>
    </source>
</evidence>
<protein>
    <submittedName>
        <fullName evidence="2">Outer membrane protein beta-barrel domain protein</fullName>
    </submittedName>
</protein>
<dbReference type="Pfam" id="PF13568">
    <property type="entry name" value="OMP_b-brl_2"/>
    <property type="match status" value="1"/>
</dbReference>
<name>U2P873_9BACT</name>
<dbReference type="Proteomes" id="UP000016648">
    <property type="component" value="Unassembled WGS sequence"/>
</dbReference>